<keyword evidence="2" id="KW-1185">Reference proteome</keyword>
<dbReference type="InterPro" id="IPR011009">
    <property type="entry name" value="Kinase-like_dom_sf"/>
</dbReference>
<sequence length="262" mass="29495">MEPKTRVLQACIDDDDGDESYFRVLINGVAIKYITIPPGIFSVDDMCFSPVLMTLLPPFPPGDWNDAYVSQDPQSGLPYYKTLTKRAWPAITSTWHATTVDYLELDLGFKWKSAVYDTLLNASTDSIVKFARFDWEIEAVDHETSVYQWIEGQAIGPAFQGHVTEHGRVIGFLIEKVAHARHAGPEDLGLCEGVLAKLHRLGIKHGDVNRYNFLIHEGRATLIDFECARRCEDQDKLERERQSLLEQLSETSGRGGRILLAG</sequence>
<dbReference type="Gene3D" id="1.10.510.10">
    <property type="entry name" value="Transferase(Phosphotransferase) domain 1"/>
    <property type="match status" value="1"/>
</dbReference>
<protein>
    <recommendedName>
        <fullName evidence="3">Alpha-galactosidase A</fullName>
    </recommendedName>
</protein>
<dbReference type="OrthoDB" id="2687876at2759"/>
<reference evidence="1 2" key="1">
    <citation type="submission" date="2017-03" db="EMBL/GenBank/DDBJ databases">
        <title>Genomes of endolithic fungi from Antarctica.</title>
        <authorList>
            <person name="Coleine C."/>
            <person name="Masonjones S."/>
            <person name="Stajich J.E."/>
        </authorList>
    </citation>
    <scope>NUCLEOTIDE SEQUENCE [LARGE SCALE GENOMIC DNA]</scope>
    <source>
        <strain evidence="1 2">CCFEE 6315</strain>
    </source>
</reference>
<evidence type="ECO:0000313" key="1">
    <source>
        <dbReference type="EMBL" id="TKA23430.1"/>
    </source>
</evidence>
<evidence type="ECO:0008006" key="3">
    <source>
        <dbReference type="Google" id="ProtNLM"/>
    </source>
</evidence>
<comment type="caution">
    <text evidence="1">The sequence shown here is derived from an EMBL/GenBank/DDBJ whole genome shotgun (WGS) entry which is preliminary data.</text>
</comment>
<dbReference type="SUPFAM" id="SSF56112">
    <property type="entry name" value="Protein kinase-like (PK-like)"/>
    <property type="match status" value="1"/>
</dbReference>
<organism evidence="1 2">
    <name type="scientific">Salinomyces thailandicus</name>
    <dbReference type="NCBI Taxonomy" id="706561"/>
    <lineage>
        <taxon>Eukaryota</taxon>
        <taxon>Fungi</taxon>
        <taxon>Dikarya</taxon>
        <taxon>Ascomycota</taxon>
        <taxon>Pezizomycotina</taxon>
        <taxon>Dothideomycetes</taxon>
        <taxon>Dothideomycetidae</taxon>
        <taxon>Mycosphaerellales</taxon>
        <taxon>Teratosphaeriaceae</taxon>
        <taxon>Salinomyces</taxon>
    </lineage>
</organism>
<proteinExistence type="predicted"/>
<dbReference type="AlphaFoldDB" id="A0A4U0TN73"/>
<evidence type="ECO:0000313" key="2">
    <source>
        <dbReference type="Proteomes" id="UP000308549"/>
    </source>
</evidence>
<dbReference type="Pfam" id="PF06293">
    <property type="entry name" value="Kdo"/>
    <property type="match status" value="1"/>
</dbReference>
<dbReference type="Proteomes" id="UP000308549">
    <property type="component" value="Unassembled WGS sequence"/>
</dbReference>
<dbReference type="EMBL" id="NAJL01000056">
    <property type="protein sequence ID" value="TKA23430.1"/>
    <property type="molecule type" value="Genomic_DNA"/>
</dbReference>
<gene>
    <name evidence="1" type="ORF">B0A50_07306</name>
</gene>
<name>A0A4U0TN73_9PEZI</name>
<accession>A0A4U0TN73</accession>